<dbReference type="InterPro" id="IPR015927">
    <property type="entry name" value="Peptidase_S24_S26A/B/C"/>
</dbReference>
<evidence type="ECO:0000259" key="4">
    <source>
        <dbReference type="PROSITE" id="PS50943"/>
    </source>
</evidence>
<dbReference type="SMART" id="SM00530">
    <property type="entry name" value="HTH_XRE"/>
    <property type="match status" value="1"/>
</dbReference>
<keyword evidence="6" id="KW-1185">Reference proteome</keyword>
<evidence type="ECO:0000313" key="5">
    <source>
        <dbReference type="EMBL" id="CUB06653.1"/>
    </source>
</evidence>
<dbReference type="Pfam" id="PF01381">
    <property type="entry name" value="HTH_3"/>
    <property type="match status" value="1"/>
</dbReference>
<dbReference type="PANTHER" id="PTHR40661">
    <property type="match status" value="1"/>
</dbReference>
<proteinExistence type="predicted"/>
<dbReference type="InterPro" id="IPR010982">
    <property type="entry name" value="Lambda_DNA-bd_dom_sf"/>
</dbReference>
<dbReference type="CDD" id="cd00093">
    <property type="entry name" value="HTH_XRE"/>
    <property type="match status" value="1"/>
</dbReference>
<dbReference type="AlphaFoldDB" id="A0A0K6IU92"/>
<dbReference type="PROSITE" id="PS50943">
    <property type="entry name" value="HTH_CROC1"/>
    <property type="match status" value="1"/>
</dbReference>
<evidence type="ECO:0000256" key="3">
    <source>
        <dbReference type="ARBA" id="ARBA00023163"/>
    </source>
</evidence>
<protein>
    <submittedName>
        <fullName evidence="5">Peptidase S24-like/Helix-turn-helix</fullName>
    </submittedName>
</protein>
<name>A0A0K6IU92_9GAMM</name>
<dbReference type="Proteomes" id="UP000182769">
    <property type="component" value="Unassembled WGS sequence"/>
</dbReference>
<dbReference type="InterPro" id="IPR036286">
    <property type="entry name" value="LexA/Signal_pep-like_sf"/>
</dbReference>
<organism evidence="5 6">
    <name type="scientific">Marinomonas fungiae</name>
    <dbReference type="NCBI Taxonomy" id="1137284"/>
    <lineage>
        <taxon>Bacteria</taxon>
        <taxon>Pseudomonadati</taxon>
        <taxon>Pseudomonadota</taxon>
        <taxon>Gammaproteobacteria</taxon>
        <taxon>Oceanospirillales</taxon>
        <taxon>Oceanospirillaceae</taxon>
        <taxon>Marinomonas</taxon>
    </lineage>
</organism>
<sequence>MSENYQSETSHLDDSRCDQFKDRINMLSERLGGSSQLARLSGVSESVVRKWKAGSSEPTLSRLKAIAEAGGVSVQWLATGEESQSTAGLRSFSGSCLEAVNQSFKQAGLHIDARWHEMVANIAEKRGLDSQDLDDIASLVQSEAEISSEFALIPGYRVEVSAGPGSAINEEKPTRFLAFRHKWLRFRQLKAENLALVFARGDSMEPTIHDNNTLMIDTSKTELVDGSIYVIRTDNHLVVKRVQKLINKGVLLLSDNKEYKEQELQPSEALDLAVIGKVVWIGKDV</sequence>
<keyword evidence="3" id="KW-0804">Transcription</keyword>
<dbReference type="OrthoDB" id="5959816at2"/>
<dbReference type="Pfam" id="PF00717">
    <property type="entry name" value="Peptidase_S24"/>
    <property type="match status" value="1"/>
</dbReference>
<dbReference type="SUPFAM" id="SSF47413">
    <property type="entry name" value="lambda repressor-like DNA-binding domains"/>
    <property type="match status" value="1"/>
</dbReference>
<gene>
    <name evidence="5" type="ORF">Ga0061065_12032</name>
</gene>
<evidence type="ECO:0000313" key="6">
    <source>
        <dbReference type="Proteomes" id="UP000182769"/>
    </source>
</evidence>
<dbReference type="Gene3D" id="1.10.260.40">
    <property type="entry name" value="lambda repressor-like DNA-binding domains"/>
    <property type="match status" value="1"/>
</dbReference>
<dbReference type="Gene3D" id="2.10.109.10">
    <property type="entry name" value="Umud Fragment, subunit A"/>
    <property type="match status" value="1"/>
</dbReference>
<dbReference type="RefSeq" id="WP_055464693.1">
    <property type="nucleotide sequence ID" value="NZ_CYHG01000020.1"/>
</dbReference>
<feature type="domain" description="HTH cro/C1-type" evidence="4">
    <location>
        <begin position="35"/>
        <end position="77"/>
    </location>
</feature>
<dbReference type="CDD" id="cd06529">
    <property type="entry name" value="S24_LexA-like"/>
    <property type="match status" value="1"/>
</dbReference>
<evidence type="ECO:0000256" key="2">
    <source>
        <dbReference type="ARBA" id="ARBA00023125"/>
    </source>
</evidence>
<dbReference type="InterPro" id="IPR039418">
    <property type="entry name" value="LexA-like"/>
</dbReference>
<keyword evidence="1" id="KW-0805">Transcription regulation</keyword>
<dbReference type="STRING" id="1137284.GCA_001418205_03699"/>
<dbReference type="InterPro" id="IPR001387">
    <property type="entry name" value="Cro/C1-type_HTH"/>
</dbReference>
<keyword evidence="2" id="KW-0238">DNA-binding</keyword>
<dbReference type="SUPFAM" id="SSF51306">
    <property type="entry name" value="LexA/Signal peptidase"/>
    <property type="match status" value="1"/>
</dbReference>
<dbReference type="GO" id="GO:0003677">
    <property type="term" value="F:DNA binding"/>
    <property type="evidence" value="ECO:0007669"/>
    <property type="project" value="UniProtKB-KW"/>
</dbReference>
<accession>A0A0K6IU92</accession>
<dbReference type="PANTHER" id="PTHR40661:SF3">
    <property type="entry name" value="FELS-1 PROPHAGE TRANSCRIPTIONAL REGULATOR"/>
    <property type="match status" value="1"/>
</dbReference>
<reference evidence="6" key="1">
    <citation type="submission" date="2015-08" db="EMBL/GenBank/DDBJ databases">
        <authorList>
            <person name="Varghese N."/>
        </authorList>
    </citation>
    <scope>NUCLEOTIDE SEQUENCE [LARGE SCALE GENOMIC DNA]</scope>
    <source>
        <strain evidence="6">JCM 18476</strain>
    </source>
</reference>
<dbReference type="EMBL" id="CYHG01000020">
    <property type="protein sequence ID" value="CUB06653.1"/>
    <property type="molecule type" value="Genomic_DNA"/>
</dbReference>
<evidence type="ECO:0000256" key="1">
    <source>
        <dbReference type="ARBA" id="ARBA00023015"/>
    </source>
</evidence>